<feature type="transmembrane region" description="Helical" evidence="6">
    <location>
        <begin position="757"/>
        <end position="781"/>
    </location>
</feature>
<feature type="transmembrane region" description="Helical" evidence="6">
    <location>
        <begin position="801"/>
        <end position="828"/>
    </location>
</feature>
<sequence length="881" mass="98402">MPPYWALKFLRLFIKQEYIEEIEGDLEETYQINRQEFSTIQANWVYVLEVFKLLRPNLIKSLAWNYSISPTGMYKSHFKTSVRGLKKNLGFSAINIFGLSLSIAVGILMILLISELYSFDDFHTQKDQIYKVTTHRVQGTKGSEVQLSTASYYIGNQLKEQVPGIEDVVFMRADRLSADFTTESKAISINGFYTSASFFDVFSFKLLQGNPQTSLSEPNSVVITQSSARKLFGDTNPMGQVLNVEENEDFKNVVITGVVADPPINSHMRFDALVSLSTVVKPSSETGSAINSPDNTNDVSVYLVQNEQAKTEDIIGSMANLMVDYNKTIEHPIRHSLQPMETFVTSNIYTNRMGPMFSERKIKIMLGLMLIILISACFNYTNLSMARALKRSKEVGIRKVMGASRSQVFTQFIMEALVLAFFALLVGLVLFFIIRPQFLNLPNPAAMGHDMFSLKINYIHIAYFIGFTFIVGLLAGFQPAFLLSKYKALNAFQDASTFKLFSKGVNLRQVLTGFQFAISIGLIVCAVLVFKQYKFSLDYDLGYSTESIVNIPIEGDYINLLEAEIAKLPEVLETSKSSWVLGVGGDGMSVGMVMSKDNPKPTPFLVNQVDDSYLSMHELSFLAGSGFTRSLAEGQTQNHVIINEKGLQTLGLDSAADAIGKTILYDGNSLQIQGVVKDFISIALTKEIFESFAFVQANEASQYKSLNVKISSANLQSTLAKLEVEYRKHDAIHPFEAHFYDDQIAKVYEREKTTFTIVSFLAFLAISISTLGLLGMAVYTLESRKKEISIRKVLGAKLQNLFLLLSREFLIIVLVSSAIVIPVALYIVDSMVLNDFIHRIEIKVSDSLSGLVIMLSIGLLTIGWQIRTVFIKNPTDALKNQ</sequence>
<dbReference type="InterPro" id="IPR047699">
    <property type="entry name" value="Permease_put_prefix"/>
</dbReference>
<feature type="transmembrane region" description="Helical" evidence="6">
    <location>
        <begin position="408"/>
        <end position="434"/>
    </location>
</feature>
<keyword evidence="10" id="KW-1185">Reference proteome</keyword>
<dbReference type="Proteomes" id="UP001597526">
    <property type="component" value="Unassembled WGS sequence"/>
</dbReference>
<evidence type="ECO:0000256" key="1">
    <source>
        <dbReference type="ARBA" id="ARBA00004651"/>
    </source>
</evidence>
<feature type="domain" description="MacB-like periplasmic core" evidence="8">
    <location>
        <begin position="92"/>
        <end position="283"/>
    </location>
</feature>
<evidence type="ECO:0000259" key="8">
    <source>
        <dbReference type="Pfam" id="PF12704"/>
    </source>
</evidence>
<feature type="transmembrane region" description="Helical" evidence="6">
    <location>
        <begin position="458"/>
        <end position="477"/>
    </location>
</feature>
<comment type="subcellular location">
    <subcellularLocation>
        <location evidence="1">Cell membrane</location>
        <topology evidence="1">Multi-pass membrane protein</topology>
    </subcellularLocation>
</comment>
<feature type="transmembrane region" description="Helical" evidence="6">
    <location>
        <begin position="510"/>
        <end position="530"/>
    </location>
</feature>
<feature type="domain" description="ABC3 transporter permease C-terminal" evidence="7">
    <location>
        <begin position="760"/>
        <end position="874"/>
    </location>
</feature>
<keyword evidence="5 6" id="KW-0472">Membrane</keyword>
<dbReference type="InterPro" id="IPR003838">
    <property type="entry name" value="ABC3_permease_C"/>
</dbReference>
<name>A0ABW5MQR6_9FLAO</name>
<evidence type="ECO:0000313" key="9">
    <source>
        <dbReference type="EMBL" id="MFD2585565.1"/>
    </source>
</evidence>
<dbReference type="Pfam" id="PF12704">
    <property type="entry name" value="MacB_PCD"/>
    <property type="match status" value="2"/>
</dbReference>
<accession>A0ABW5MQR6</accession>
<dbReference type="PANTHER" id="PTHR30572:SF18">
    <property type="entry name" value="ABC-TYPE MACROLIDE FAMILY EXPORT SYSTEM PERMEASE COMPONENT 2"/>
    <property type="match status" value="1"/>
</dbReference>
<dbReference type="InterPro" id="IPR050250">
    <property type="entry name" value="Macrolide_Exporter_MacB"/>
</dbReference>
<feature type="transmembrane region" description="Helical" evidence="6">
    <location>
        <begin position="89"/>
        <end position="113"/>
    </location>
</feature>
<gene>
    <name evidence="9" type="ORF">ACFSQJ_01410</name>
</gene>
<keyword evidence="3 6" id="KW-0812">Transmembrane</keyword>
<dbReference type="InterPro" id="IPR025857">
    <property type="entry name" value="MacB_PCD"/>
</dbReference>
<reference evidence="10" key="1">
    <citation type="journal article" date="2019" name="Int. J. Syst. Evol. Microbiol.">
        <title>The Global Catalogue of Microorganisms (GCM) 10K type strain sequencing project: providing services to taxonomists for standard genome sequencing and annotation.</title>
        <authorList>
            <consortium name="The Broad Institute Genomics Platform"/>
            <consortium name="The Broad Institute Genome Sequencing Center for Infectious Disease"/>
            <person name="Wu L."/>
            <person name="Ma J."/>
        </authorList>
    </citation>
    <scope>NUCLEOTIDE SEQUENCE [LARGE SCALE GENOMIC DNA]</scope>
    <source>
        <strain evidence="10">KCTC 52368</strain>
    </source>
</reference>
<dbReference type="EMBL" id="JBHULB010000005">
    <property type="protein sequence ID" value="MFD2585565.1"/>
    <property type="molecule type" value="Genomic_DNA"/>
</dbReference>
<evidence type="ECO:0000313" key="10">
    <source>
        <dbReference type="Proteomes" id="UP001597526"/>
    </source>
</evidence>
<organism evidence="9 10">
    <name type="scientific">Croceitalea marina</name>
    <dbReference type="NCBI Taxonomy" id="1775166"/>
    <lineage>
        <taxon>Bacteria</taxon>
        <taxon>Pseudomonadati</taxon>
        <taxon>Bacteroidota</taxon>
        <taxon>Flavobacteriia</taxon>
        <taxon>Flavobacteriales</taxon>
        <taxon>Flavobacteriaceae</taxon>
        <taxon>Croceitalea</taxon>
    </lineage>
</organism>
<feature type="transmembrane region" description="Helical" evidence="6">
    <location>
        <begin position="364"/>
        <end position="383"/>
    </location>
</feature>
<feature type="domain" description="MacB-like periplasmic core" evidence="8">
    <location>
        <begin position="578"/>
        <end position="714"/>
    </location>
</feature>
<evidence type="ECO:0000256" key="3">
    <source>
        <dbReference type="ARBA" id="ARBA00022692"/>
    </source>
</evidence>
<feature type="transmembrane region" description="Helical" evidence="6">
    <location>
        <begin position="848"/>
        <end position="866"/>
    </location>
</feature>
<dbReference type="Pfam" id="PF02687">
    <property type="entry name" value="FtsX"/>
    <property type="match status" value="2"/>
</dbReference>
<feature type="domain" description="ABC3 transporter permease C-terminal" evidence="7">
    <location>
        <begin position="368"/>
        <end position="486"/>
    </location>
</feature>
<keyword evidence="2" id="KW-1003">Cell membrane</keyword>
<proteinExistence type="predicted"/>
<dbReference type="PANTHER" id="PTHR30572">
    <property type="entry name" value="MEMBRANE COMPONENT OF TRANSPORTER-RELATED"/>
    <property type="match status" value="1"/>
</dbReference>
<keyword evidence="4 6" id="KW-1133">Transmembrane helix</keyword>
<evidence type="ECO:0000256" key="2">
    <source>
        <dbReference type="ARBA" id="ARBA00022475"/>
    </source>
</evidence>
<evidence type="ECO:0000256" key="6">
    <source>
        <dbReference type="SAM" id="Phobius"/>
    </source>
</evidence>
<dbReference type="NCBIfam" id="NF038404">
    <property type="entry name" value="perm_prefix_2"/>
    <property type="match status" value="1"/>
</dbReference>
<evidence type="ECO:0000256" key="4">
    <source>
        <dbReference type="ARBA" id="ARBA00022989"/>
    </source>
</evidence>
<evidence type="ECO:0000259" key="7">
    <source>
        <dbReference type="Pfam" id="PF02687"/>
    </source>
</evidence>
<evidence type="ECO:0000256" key="5">
    <source>
        <dbReference type="ARBA" id="ARBA00023136"/>
    </source>
</evidence>
<comment type="caution">
    <text evidence="9">The sequence shown here is derived from an EMBL/GenBank/DDBJ whole genome shotgun (WGS) entry which is preliminary data.</text>
</comment>
<protein>
    <submittedName>
        <fullName evidence="9">ABC transporter permease</fullName>
    </submittedName>
</protein>